<dbReference type="SUPFAM" id="SSF51126">
    <property type="entry name" value="Pectin lyase-like"/>
    <property type="match status" value="1"/>
</dbReference>
<evidence type="ECO:0000313" key="11">
    <source>
        <dbReference type="Proteomes" id="UP000182573"/>
    </source>
</evidence>
<evidence type="ECO:0000256" key="3">
    <source>
        <dbReference type="ARBA" id="ARBA00022525"/>
    </source>
</evidence>
<keyword evidence="6" id="KW-0106">Calcium</keyword>
<dbReference type="GO" id="GO:0005576">
    <property type="term" value="C:extracellular region"/>
    <property type="evidence" value="ECO:0007669"/>
    <property type="project" value="UniProtKB-SubCell"/>
</dbReference>
<evidence type="ECO:0000256" key="5">
    <source>
        <dbReference type="ARBA" id="ARBA00022729"/>
    </source>
</evidence>
<dbReference type="GO" id="GO:0016837">
    <property type="term" value="F:carbon-oxygen lyase activity, acting on polysaccharides"/>
    <property type="evidence" value="ECO:0007669"/>
    <property type="project" value="TreeGrafter"/>
</dbReference>
<dbReference type="PANTHER" id="PTHR40088">
    <property type="entry name" value="PECTATE LYASE (EUROFUNG)"/>
    <property type="match status" value="1"/>
</dbReference>
<dbReference type="PANTHER" id="PTHR40088:SF1">
    <property type="entry name" value="PECTATE LYASE PEL9"/>
    <property type="match status" value="1"/>
</dbReference>
<proteinExistence type="inferred from homology"/>
<protein>
    <recommendedName>
        <fullName evidence="12">Right handed beta helix region</fullName>
    </recommendedName>
</protein>
<evidence type="ECO:0000256" key="4">
    <source>
        <dbReference type="ARBA" id="ARBA00022723"/>
    </source>
</evidence>
<evidence type="ECO:0000256" key="8">
    <source>
        <dbReference type="ARBA" id="ARBA00038263"/>
    </source>
</evidence>
<feature type="region of interest" description="Disordered" evidence="9">
    <location>
        <begin position="27"/>
        <end position="75"/>
    </location>
</feature>
<dbReference type="InterPro" id="IPR052052">
    <property type="entry name" value="Polysaccharide_Lyase_9"/>
</dbReference>
<organism evidence="10 11">
    <name type="scientific">Haloarcula vallismortis</name>
    <name type="common">Halobacterium vallismortis</name>
    <dbReference type="NCBI Taxonomy" id="28442"/>
    <lineage>
        <taxon>Archaea</taxon>
        <taxon>Methanobacteriati</taxon>
        <taxon>Methanobacteriota</taxon>
        <taxon>Stenosarchaea group</taxon>
        <taxon>Halobacteria</taxon>
        <taxon>Halobacteriales</taxon>
        <taxon>Haloarculaceae</taxon>
        <taxon>Haloarcula</taxon>
    </lineage>
</organism>
<dbReference type="EMBL" id="FNOF01000016">
    <property type="protein sequence ID" value="SDX15282.1"/>
    <property type="molecule type" value="Genomic_DNA"/>
</dbReference>
<comment type="similarity">
    <text evidence="8">Belongs to the polysaccharide lyase 9 family.</text>
</comment>
<dbReference type="GO" id="GO:0046872">
    <property type="term" value="F:metal ion binding"/>
    <property type="evidence" value="ECO:0007669"/>
    <property type="project" value="UniProtKB-KW"/>
</dbReference>
<dbReference type="STRING" id="28442.SAMN05443574_11610"/>
<name>A0A1H2ZCR4_HALVA</name>
<evidence type="ECO:0000256" key="7">
    <source>
        <dbReference type="ARBA" id="ARBA00023239"/>
    </source>
</evidence>
<dbReference type="AlphaFoldDB" id="A0A1H2ZCR4"/>
<dbReference type="InterPro" id="IPR011050">
    <property type="entry name" value="Pectin_lyase_fold/virulence"/>
</dbReference>
<keyword evidence="7" id="KW-0456">Lyase</keyword>
<comment type="subcellular location">
    <subcellularLocation>
        <location evidence="2">Secreted</location>
    </subcellularLocation>
</comment>
<evidence type="ECO:0000256" key="9">
    <source>
        <dbReference type="SAM" id="MobiDB-lite"/>
    </source>
</evidence>
<keyword evidence="3" id="KW-0964">Secreted</keyword>
<reference evidence="10 11" key="1">
    <citation type="submission" date="2016-10" db="EMBL/GenBank/DDBJ databases">
        <authorList>
            <person name="de Groot N.N."/>
        </authorList>
    </citation>
    <scope>NUCLEOTIDE SEQUENCE [LARGE SCALE GENOMIC DNA]</scope>
    <source>
        <strain evidence="10 11">DSM 3756</strain>
    </source>
</reference>
<gene>
    <name evidence="10" type="ORF">SAMN05443574_11610</name>
</gene>
<keyword evidence="5" id="KW-0732">Signal</keyword>
<keyword evidence="4" id="KW-0479">Metal-binding</keyword>
<dbReference type="Gene3D" id="2.160.20.10">
    <property type="entry name" value="Single-stranded right-handed beta-helix, Pectin lyase-like"/>
    <property type="match status" value="1"/>
</dbReference>
<sequence>MDDARTNRRNLLRLIGASASAIVAGCGDSSEDESVMSDSDKLNSTELMEPEENERDSGSRIYYIGSDGDDENSGRQLYPLNSVSEGIDRARPGDIVWIRPGEYRETVRTVRSGRQNAPITIIGSSDAVIRPPIGSDNCIRIGHNHIHVRGVSINGLLNPERRFEDYRAWAKRCVLITPKDNEKVDYLRNIVVEPSLMGGCSRPMVRAIRLRNASIGGFKMDGPAGMQFDPRVDNHEEGRIREVVYLGTPEIHRDKPFYPWDALDQSRNIRVHHINNSEGYAHNELVDIKLGTTDVTVEYCTDRNSEVGRNTSSVVTIGGNSNVIRWNDIADCDYGLRFGAWTPSGDIDGDDWAQNNSVYGNRITEYDTEPILFWNNPEWDLGPSSSDVQKTICNNQIEGNKREFSFAQQSCKNDLPEGNGVGHTN</sequence>
<evidence type="ECO:0000256" key="2">
    <source>
        <dbReference type="ARBA" id="ARBA00004613"/>
    </source>
</evidence>
<dbReference type="InterPro" id="IPR012334">
    <property type="entry name" value="Pectin_lyas_fold"/>
</dbReference>
<comment type="cofactor">
    <cofactor evidence="1">
        <name>Ca(2+)</name>
        <dbReference type="ChEBI" id="CHEBI:29108"/>
    </cofactor>
</comment>
<dbReference type="Proteomes" id="UP000182573">
    <property type="component" value="Unassembled WGS sequence"/>
</dbReference>
<dbReference type="PROSITE" id="PS51257">
    <property type="entry name" value="PROKAR_LIPOPROTEIN"/>
    <property type="match status" value="1"/>
</dbReference>
<evidence type="ECO:0000256" key="6">
    <source>
        <dbReference type="ARBA" id="ARBA00022837"/>
    </source>
</evidence>
<accession>A0A1H2ZCR4</accession>
<evidence type="ECO:0000256" key="1">
    <source>
        <dbReference type="ARBA" id="ARBA00001913"/>
    </source>
</evidence>
<dbReference type="RefSeq" id="WP_139175317.1">
    <property type="nucleotide sequence ID" value="NZ_FNOF01000016.1"/>
</dbReference>
<evidence type="ECO:0000313" key="10">
    <source>
        <dbReference type="EMBL" id="SDX15282.1"/>
    </source>
</evidence>
<evidence type="ECO:0008006" key="12">
    <source>
        <dbReference type="Google" id="ProtNLM"/>
    </source>
</evidence>